<sequence>MNILKEIKDAWGWVGIEPQEVVIENEFGNLIVKDFENKFWRICPEDVYCEVVAGSIEEYNALIKNQGFLEDWFMSAMVAEAENNLGSLEPGYKYHMVIPGVLGGEYGGENVKVVPLVEIIRFSGDVGKQIEELPGGAQIQLRIVS</sequence>
<dbReference type="Pfam" id="PF08906">
    <property type="entry name" value="T6SS_Tdi1_C"/>
    <property type="match status" value="1"/>
</dbReference>
<name>A0ABP9ZU40_9GAMM</name>
<evidence type="ECO:0000259" key="1">
    <source>
        <dbReference type="Pfam" id="PF08906"/>
    </source>
</evidence>
<gene>
    <name evidence="2" type="ORF">NBRC116187_33240</name>
</gene>
<evidence type="ECO:0000313" key="3">
    <source>
        <dbReference type="Proteomes" id="UP001486808"/>
    </source>
</evidence>
<dbReference type="EMBL" id="BAABWD010000005">
    <property type="protein sequence ID" value="GAA6132964.1"/>
    <property type="molecule type" value="Genomic_DNA"/>
</dbReference>
<dbReference type="RefSeq" id="WP_353389792.1">
    <property type="nucleotide sequence ID" value="NZ_BAABWD010000005.1"/>
</dbReference>
<evidence type="ECO:0000313" key="2">
    <source>
        <dbReference type="EMBL" id="GAA6132964.1"/>
    </source>
</evidence>
<proteinExistence type="predicted"/>
<keyword evidence="3" id="KW-1185">Reference proteome</keyword>
<reference evidence="2 3" key="1">
    <citation type="submission" date="2024-04" db="EMBL/GenBank/DDBJ databases">
        <title>Draft genome sequence of Halopseudomonas sabulinigri NBRC 116187.</title>
        <authorList>
            <person name="Miyakawa T."/>
            <person name="Kusuya Y."/>
            <person name="Miura T."/>
        </authorList>
    </citation>
    <scope>NUCLEOTIDE SEQUENCE [LARGE SCALE GENOMIC DNA]</scope>
    <source>
        <strain evidence="2 3">4NH20-0042</strain>
    </source>
</reference>
<organism evidence="2 3">
    <name type="scientific">Halopseudomonas sabulinigri</name>
    <dbReference type="NCBI Taxonomy" id="472181"/>
    <lineage>
        <taxon>Bacteria</taxon>
        <taxon>Pseudomonadati</taxon>
        <taxon>Pseudomonadota</taxon>
        <taxon>Gammaproteobacteria</taxon>
        <taxon>Pseudomonadales</taxon>
        <taxon>Pseudomonadaceae</taxon>
        <taxon>Halopseudomonas</taxon>
    </lineage>
</organism>
<protein>
    <recommendedName>
        <fullName evidence="1">T6SS immunity protein Tdi1 C-terminal domain-containing protein</fullName>
    </recommendedName>
</protein>
<feature type="domain" description="T6SS immunity protein Tdi1 C-terminal" evidence="1">
    <location>
        <begin position="55"/>
        <end position="125"/>
    </location>
</feature>
<dbReference type="InterPro" id="IPR015002">
    <property type="entry name" value="T6SS_Tdi1_C"/>
</dbReference>
<comment type="caution">
    <text evidence="2">The sequence shown here is derived from an EMBL/GenBank/DDBJ whole genome shotgun (WGS) entry which is preliminary data.</text>
</comment>
<dbReference type="Proteomes" id="UP001486808">
    <property type="component" value="Unassembled WGS sequence"/>
</dbReference>
<accession>A0ABP9ZU40</accession>